<name>A0A0K2VD68_LEPSM</name>
<proteinExistence type="predicted"/>
<evidence type="ECO:0000313" key="1">
    <source>
        <dbReference type="EMBL" id="CDW48265.1"/>
    </source>
</evidence>
<sequence>MSNVVSIRFILSKDIIYHSNGNNSTLTIYIEGSEAKHGLDD</sequence>
<organism evidence="1">
    <name type="scientific">Lepeophtheirus salmonis</name>
    <name type="common">Salmon louse</name>
    <name type="synonym">Caligus salmonis</name>
    <dbReference type="NCBI Taxonomy" id="72036"/>
    <lineage>
        <taxon>Eukaryota</taxon>
        <taxon>Metazoa</taxon>
        <taxon>Ecdysozoa</taxon>
        <taxon>Arthropoda</taxon>
        <taxon>Crustacea</taxon>
        <taxon>Multicrustacea</taxon>
        <taxon>Hexanauplia</taxon>
        <taxon>Copepoda</taxon>
        <taxon>Siphonostomatoida</taxon>
        <taxon>Caligidae</taxon>
        <taxon>Lepeophtheirus</taxon>
    </lineage>
</organism>
<accession>A0A0K2VD68</accession>
<dbReference type="EMBL" id="HACA01030904">
    <property type="protein sequence ID" value="CDW48265.1"/>
    <property type="molecule type" value="Transcribed_RNA"/>
</dbReference>
<reference evidence="1" key="1">
    <citation type="submission" date="2014-05" db="EMBL/GenBank/DDBJ databases">
        <authorList>
            <person name="Chronopoulou M."/>
        </authorList>
    </citation>
    <scope>NUCLEOTIDE SEQUENCE</scope>
    <source>
        <tissue evidence="1">Whole organism</tissue>
    </source>
</reference>
<protein>
    <submittedName>
        <fullName evidence="1">Uncharacterized protein</fullName>
    </submittedName>
</protein>
<dbReference type="AlphaFoldDB" id="A0A0K2VD68"/>